<evidence type="ECO:0000256" key="1">
    <source>
        <dbReference type="SAM" id="Coils"/>
    </source>
</evidence>
<dbReference type="Proteomes" id="UP000465712">
    <property type="component" value="Unassembled WGS sequence"/>
</dbReference>
<accession>A0A7X5AR35</accession>
<reference evidence="3 4" key="1">
    <citation type="submission" date="2017-05" db="EMBL/GenBank/DDBJ databases">
        <title>High clonality and local adaptation shapes Vibrionaceae linages within an endangered oasis.</title>
        <authorList>
            <person name="Vazquez-Rosas-Landa M."/>
        </authorList>
    </citation>
    <scope>NUCLEOTIDE SEQUENCE [LARGE SCALE GENOMIC DNA]</scope>
    <source>
        <strain evidence="3 4">P46_P4S1P180</strain>
    </source>
</reference>
<organism evidence="3 4">
    <name type="scientific">Photobacterium halotolerans</name>
    <dbReference type="NCBI Taxonomy" id="265726"/>
    <lineage>
        <taxon>Bacteria</taxon>
        <taxon>Pseudomonadati</taxon>
        <taxon>Pseudomonadota</taxon>
        <taxon>Gammaproteobacteria</taxon>
        <taxon>Vibrionales</taxon>
        <taxon>Vibrionaceae</taxon>
        <taxon>Photobacterium</taxon>
    </lineage>
</organism>
<feature type="transmembrane region" description="Helical" evidence="2">
    <location>
        <begin position="104"/>
        <end position="126"/>
    </location>
</feature>
<proteinExistence type="predicted"/>
<name>A0A7X5AR35_9GAMM</name>
<protein>
    <submittedName>
        <fullName evidence="3">Uncharacterized protein</fullName>
    </submittedName>
</protein>
<keyword evidence="1" id="KW-0175">Coiled coil</keyword>
<sequence>MLGALLNLLTGGVTAWQQHSRNKAEALKRKDELEQAKHAARLKRLEYGDEKAATLDELSIKGRGWKDEFILLVVFTPLVLCFWPDYAVYVDAGFQALSSIPEPYWYVVGAIVVDVLGMRSMVRYLLEFFSHKFRGKPT</sequence>
<keyword evidence="2" id="KW-1133">Transmembrane helix</keyword>
<evidence type="ECO:0000256" key="2">
    <source>
        <dbReference type="SAM" id="Phobius"/>
    </source>
</evidence>
<keyword evidence="2" id="KW-0812">Transmembrane</keyword>
<dbReference type="EMBL" id="WXWW01000030">
    <property type="protein sequence ID" value="NAW63888.1"/>
    <property type="molecule type" value="Genomic_DNA"/>
</dbReference>
<evidence type="ECO:0000313" key="3">
    <source>
        <dbReference type="EMBL" id="NAW63888.1"/>
    </source>
</evidence>
<dbReference type="AlphaFoldDB" id="A0A7X5AR35"/>
<keyword evidence="2" id="KW-0472">Membrane</keyword>
<feature type="coiled-coil region" evidence="1">
    <location>
        <begin position="16"/>
        <end position="43"/>
    </location>
</feature>
<feature type="transmembrane region" description="Helical" evidence="2">
    <location>
        <begin position="69"/>
        <end position="89"/>
    </location>
</feature>
<comment type="caution">
    <text evidence="3">The sequence shown here is derived from an EMBL/GenBank/DDBJ whole genome shotgun (WGS) entry which is preliminary data.</text>
</comment>
<evidence type="ECO:0000313" key="4">
    <source>
        <dbReference type="Proteomes" id="UP000465712"/>
    </source>
</evidence>
<dbReference type="RefSeq" id="WP_120510122.1">
    <property type="nucleotide sequence ID" value="NZ_WXWW01000030.1"/>
</dbReference>
<gene>
    <name evidence="3" type="ORF">CAG72_01545</name>
</gene>